<dbReference type="EMBL" id="JBIRWE010000008">
    <property type="protein sequence ID" value="MFI1966215.1"/>
    <property type="molecule type" value="Genomic_DNA"/>
</dbReference>
<keyword evidence="3" id="KW-1185">Reference proteome</keyword>
<protein>
    <submittedName>
        <fullName evidence="2">Uncharacterized protein</fullName>
    </submittedName>
</protein>
<accession>A0ABW7UUC9</accession>
<dbReference type="Proteomes" id="UP001611548">
    <property type="component" value="Unassembled WGS sequence"/>
</dbReference>
<dbReference type="RefSeq" id="WP_055473834.1">
    <property type="nucleotide sequence ID" value="NZ_JBIRWE010000008.1"/>
</dbReference>
<sequence>MTTRARLGLGAAAGLTALAAFATGLATTTPAAARPAPPAVPTAVASAPRFLSPGELPPHRASGWYGGPVRSGTPRPLPFCYEAALPGVASRYRKFWTDYDTNAEQVTVVARDVARAKSLAARFNRAITTCAARAEANDPDVTAELRRYGRLSVEEGADVYGVHISHEATSSDIHLFSVGRDGRTVTVLRWGQMGDFRSAQVPDFKWTTRHAVNKLY</sequence>
<name>A0ABW7UUC9_9ACTN</name>
<comment type="caution">
    <text evidence="2">The sequence shown here is derived from an EMBL/GenBank/DDBJ whole genome shotgun (WGS) entry which is preliminary data.</text>
</comment>
<evidence type="ECO:0000256" key="1">
    <source>
        <dbReference type="SAM" id="SignalP"/>
    </source>
</evidence>
<feature type="signal peptide" evidence="1">
    <location>
        <begin position="1"/>
        <end position="22"/>
    </location>
</feature>
<reference evidence="2 3" key="1">
    <citation type="submission" date="2024-10" db="EMBL/GenBank/DDBJ databases">
        <title>The Natural Products Discovery Center: Release of the First 8490 Sequenced Strains for Exploring Actinobacteria Biosynthetic Diversity.</title>
        <authorList>
            <person name="Kalkreuter E."/>
            <person name="Kautsar S.A."/>
            <person name="Yang D."/>
            <person name="Bader C.D."/>
            <person name="Teijaro C.N."/>
            <person name="Fluegel L."/>
            <person name="Davis C.M."/>
            <person name="Simpson J.R."/>
            <person name="Lauterbach L."/>
            <person name="Steele A.D."/>
            <person name="Gui C."/>
            <person name="Meng S."/>
            <person name="Li G."/>
            <person name="Viehrig K."/>
            <person name="Ye F."/>
            <person name="Su P."/>
            <person name="Kiefer A.F."/>
            <person name="Nichols A."/>
            <person name="Cepeda A.J."/>
            <person name="Yan W."/>
            <person name="Fan B."/>
            <person name="Jiang Y."/>
            <person name="Adhikari A."/>
            <person name="Zheng C.-J."/>
            <person name="Schuster L."/>
            <person name="Cowan T.M."/>
            <person name="Smanski M.J."/>
            <person name="Chevrette M.G."/>
            <person name="De Carvalho L.P.S."/>
            <person name="Shen B."/>
        </authorList>
    </citation>
    <scope>NUCLEOTIDE SEQUENCE [LARGE SCALE GENOMIC DNA]</scope>
    <source>
        <strain evidence="2 3">NPDC020327</strain>
    </source>
</reference>
<keyword evidence="1" id="KW-0732">Signal</keyword>
<evidence type="ECO:0000313" key="2">
    <source>
        <dbReference type="EMBL" id="MFI1966215.1"/>
    </source>
</evidence>
<feature type="chain" id="PRO_5047424469" evidence="1">
    <location>
        <begin position="23"/>
        <end position="216"/>
    </location>
</feature>
<proteinExistence type="predicted"/>
<organism evidence="2 3">
    <name type="scientific">Streptomyces pathocidini</name>
    <dbReference type="NCBI Taxonomy" id="1650571"/>
    <lineage>
        <taxon>Bacteria</taxon>
        <taxon>Bacillati</taxon>
        <taxon>Actinomycetota</taxon>
        <taxon>Actinomycetes</taxon>
        <taxon>Kitasatosporales</taxon>
        <taxon>Streptomycetaceae</taxon>
        <taxon>Streptomyces</taxon>
    </lineage>
</organism>
<evidence type="ECO:0000313" key="3">
    <source>
        <dbReference type="Proteomes" id="UP001611548"/>
    </source>
</evidence>
<gene>
    <name evidence="2" type="ORF">ACH429_19270</name>
</gene>